<comment type="similarity">
    <text evidence="2">Belongs to the glycosyl hydrolase 1 family.</text>
</comment>
<comment type="caution">
    <text evidence="3">The sequence shown here is derived from an EMBL/GenBank/DDBJ whole genome shotgun (WGS) entry which is preliminary data.</text>
</comment>
<dbReference type="GO" id="GO:0016787">
    <property type="term" value="F:hydrolase activity"/>
    <property type="evidence" value="ECO:0007669"/>
    <property type="project" value="UniProtKB-KW"/>
</dbReference>
<dbReference type="Pfam" id="PF00232">
    <property type="entry name" value="Glyco_hydro_1"/>
    <property type="match status" value="1"/>
</dbReference>
<dbReference type="Gene3D" id="3.20.20.80">
    <property type="entry name" value="Glycosidases"/>
    <property type="match status" value="1"/>
</dbReference>
<keyword evidence="1" id="KW-0326">Glycosidase</keyword>
<gene>
    <name evidence="3" type="ORF">H8909_09535</name>
</gene>
<dbReference type="PRINTS" id="PR00131">
    <property type="entry name" value="GLHYDRLASE1"/>
</dbReference>
<dbReference type="Proteomes" id="UP000603474">
    <property type="component" value="Unassembled WGS sequence"/>
</dbReference>
<dbReference type="InterPro" id="IPR017853">
    <property type="entry name" value="GH"/>
</dbReference>
<dbReference type="InterPro" id="IPR033132">
    <property type="entry name" value="GH_1_N_CS"/>
</dbReference>
<evidence type="ECO:0000313" key="3">
    <source>
        <dbReference type="EMBL" id="MBC6010479.1"/>
    </source>
</evidence>
<evidence type="ECO:0000313" key="4">
    <source>
        <dbReference type="Proteomes" id="UP000603474"/>
    </source>
</evidence>
<protein>
    <submittedName>
        <fullName evidence="3">Glycoside hydrolase family 1 protein</fullName>
    </submittedName>
</protein>
<reference evidence="3 4" key="1">
    <citation type="submission" date="2020-08" db="EMBL/GenBank/DDBJ databases">
        <authorList>
            <person name="Liu C."/>
            <person name="Sun Q."/>
        </authorList>
    </citation>
    <scope>NUCLEOTIDE SEQUENCE [LARGE SCALE GENOMIC DNA]</scope>
    <source>
        <strain evidence="3 4">NSJ-22</strain>
    </source>
</reference>
<dbReference type="PANTHER" id="PTHR10353:SF122">
    <property type="entry name" value="6-PHOSPHO-BETA-GLUCOSIDASE ASCB-RELATED"/>
    <property type="match status" value="1"/>
</dbReference>
<accession>A0ABR7KD26</accession>
<dbReference type="PROSITE" id="PS00653">
    <property type="entry name" value="GLYCOSYL_HYDROL_F1_2"/>
    <property type="match status" value="1"/>
</dbReference>
<dbReference type="PANTHER" id="PTHR10353">
    <property type="entry name" value="GLYCOSYL HYDROLASE"/>
    <property type="match status" value="1"/>
</dbReference>
<keyword evidence="4" id="KW-1185">Reference proteome</keyword>
<name>A0ABR7KD26_9FIRM</name>
<proteinExistence type="inferred from homology"/>
<dbReference type="InterPro" id="IPR001360">
    <property type="entry name" value="Glyco_hydro_1"/>
</dbReference>
<keyword evidence="3" id="KW-0378">Hydrolase</keyword>
<dbReference type="SUPFAM" id="SSF51445">
    <property type="entry name" value="(Trans)glycosidases"/>
    <property type="match status" value="1"/>
</dbReference>
<dbReference type="RefSeq" id="WP_187012666.1">
    <property type="nucleotide sequence ID" value="NZ_JACRWG010000043.1"/>
</dbReference>
<evidence type="ECO:0000256" key="1">
    <source>
        <dbReference type="ARBA" id="ARBA00023295"/>
    </source>
</evidence>
<sequence length="468" mass="54279">MKMFPKDFLWGGATAANQIEGAYLENGKGLSTADVMTLGSHEKKRRITKSVEENEYYPSHNAIDFYHHYKEDIALFAEMGFKVYRMSINWTRIFPNGDELTPNEEGLKFYDAILDELEKYHIIPLVTISHFETPLGLQKYGSWENRDVVDCYIRFALVLLKRYNNRIKYWLTFNEINCMSTQPWVAAGINSDDERVRMTAAYHQFIASAKVVKIAHKINPDNKVGMMYCGHFSYAYSANPDDVIGTMNFMHSMMFYCDVQCRGYYPQYKLKELERLHITLPIQEGDLEILKEGKVDFLSLSYYCTHVTGKKTKGILKGMNGLDTGYKNTFLPKSDWGWTIDPQGLRYALNYLYDRYQLPLMIVENGLGAIDQLEDNKVHDTYRIEYLKAHLKELSKAIEIDGIPVMGYTMWGPIDLIAASTGEMKKRYGFIYVDVDDLGNGSMKRYKKDSFYWYKKVIETNGQILEED</sequence>
<dbReference type="EMBL" id="JACRWG010000043">
    <property type="protein sequence ID" value="MBC6010479.1"/>
    <property type="molecule type" value="Genomic_DNA"/>
</dbReference>
<evidence type="ECO:0000256" key="2">
    <source>
        <dbReference type="RuleBase" id="RU003690"/>
    </source>
</evidence>
<organism evidence="3 4">
    <name type="scientific">Catenibacterium faecis</name>
    <dbReference type="NCBI Taxonomy" id="2764323"/>
    <lineage>
        <taxon>Bacteria</taxon>
        <taxon>Bacillati</taxon>
        <taxon>Bacillota</taxon>
        <taxon>Erysipelotrichia</taxon>
        <taxon>Erysipelotrichales</taxon>
        <taxon>Coprobacillaceae</taxon>
        <taxon>Catenibacterium</taxon>
    </lineage>
</organism>